<accession>A5BJ24</accession>
<feature type="region of interest" description="Disordered" evidence="1">
    <location>
        <begin position="38"/>
        <end position="60"/>
    </location>
</feature>
<dbReference type="AlphaFoldDB" id="A5BJ24"/>
<dbReference type="Gene3D" id="3.30.70.270">
    <property type="match status" value="1"/>
</dbReference>
<dbReference type="Gene3D" id="3.10.10.10">
    <property type="entry name" value="HIV Type 1 Reverse Transcriptase, subunit A, domain 1"/>
    <property type="match status" value="1"/>
</dbReference>
<proteinExistence type="predicted"/>
<dbReference type="InterPro" id="IPR043502">
    <property type="entry name" value="DNA/RNA_pol_sf"/>
</dbReference>
<feature type="region of interest" description="Disordered" evidence="1">
    <location>
        <begin position="1"/>
        <end position="25"/>
    </location>
</feature>
<feature type="compositionally biased region" description="Basic and acidic residues" evidence="1">
    <location>
        <begin position="7"/>
        <end position="22"/>
    </location>
</feature>
<evidence type="ECO:0000256" key="1">
    <source>
        <dbReference type="SAM" id="MobiDB-lite"/>
    </source>
</evidence>
<gene>
    <name evidence="2" type="ORF">VITISV_037671</name>
</gene>
<dbReference type="EMBL" id="AM461172">
    <property type="protein sequence ID" value="CAN74662.1"/>
    <property type="molecule type" value="Genomic_DNA"/>
</dbReference>
<evidence type="ECO:0000313" key="2">
    <source>
        <dbReference type="EMBL" id="CAN74662.1"/>
    </source>
</evidence>
<dbReference type="InterPro" id="IPR053134">
    <property type="entry name" value="RNA-dir_DNA_polymerase"/>
</dbReference>
<reference evidence="2" key="1">
    <citation type="journal article" date="2007" name="PLoS ONE">
        <title>The first genome sequence of an elite grapevine cultivar (Pinot noir Vitis vinifera L.): coping with a highly heterozygous genome.</title>
        <authorList>
            <person name="Velasco R."/>
            <person name="Zharkikh A."/>
            <person name="Troggio M."/>
            <person name="Cartwright D.A."/>
            <person name="Cestaro A."/>
            <person name="Pruss D."/>
            <person name="Pindo M."/>
            <person name="FitzGerald L.M."/>
            <person name="Vezzulli S."/>
            <person name="Reid J."/>
            <person name="Malacarne G."/>
            <person name="Iliev D."/>
            <person name="Coppola G."/>
            <person name="Wardell B."/>
            <person name="Micheletti D."/>
            <person name="Macalma T."/>
            <person name="Facci M."/>
            <person name="Mitchell J.T."/>
            <person name="Perazzolli M."/>
            <person name="Eldredge G."/>
            <person name="Gatto P."/>
            <person name="Oyzerski R."/>
            <person name="Moretto M."/>
            <person name="Gutin N."/>
            <person name="Stefanini M."/>
            <person name="Chen Y."/>
            <person name="Segala C."/>
            <person name="Davenport C."/>
            <person name="Dematte L."/>
            <person name="Mraz A."/>
            <person name="Battilana J."/>
            <person name="Stormo K."/>
            <person name="Costa F."/>
            <person name="Tao Q."/>
            <person name="Si-Ammour A."/>
            <person name="Harkins T."/>
            <person name="Lackey A."/>
            <person name="Perbost C."/>
            <person name="Taillon B."/>
            <person name="Stella A."/>
            <person name="Solovyev V."/>
            <person name="Fawcett J.A."/>
            <person name="Sterck L."/>
            <person name="Vandepoele K."/>
            <person name="Grando S.M."/>
            <person name="Toppo S."/>
            <person name="Moser C."/>
            <person name="Lanchbury J."/>
            <person name="Bogden R."/>
            <person name="Skolnick M."/>
            <person name="Sgaramella V."/>
            <person name="Bhatnagar S.K."/>
            <person name="Fontana P."/>
            <person name="Gutin A."/>
            <person name="Van de Peer Y."/>
            <person name="Salamini F."/>
            <person name="Viola R."/>
        </authorList>
    </citation>
    <scope>NUCLEOTIDE SEQUENCE</scope>
</reference>
<dbReference type="InterPro" id="IPR043128">
    <property type="entry name" value="Rev_trsase/Diguanyl_cyclase"/>
</dbReference>
<protein>
    <recommendedName>
        <fullName evidence="3">Transposon Ty3-I Gag-Pol polyprotein</fullName>
    </recommendedName>
</protein>
<sequence>MGSEDYFDWRESMERRQRESEQHVQSLLHETRRLKEENDKLCAQVSSSSPSHKRQPKSLWPKPIKTDLAKWDQNHGSTHPIDGIITFPPVNANRVLRPHKDALILTLGISVFNVNETPTIYPRKPRTVTIWIQWSHDNLSRRRCITCSSWSDHPKCAILSGKLNIQIGWKMRWSSQRKEGSDQIVDAIARHEMLFFIDAFFGYHQIPMFQPYEEKMALVTPQGLYCYRVITFRLKNVGARY</sequence>
<organism evidence="2">
    <name type="scientific">Vitis vinifera</name>
    <name type="common">Grape</name>
    <dbReference type="NCBI Taxonomy" id="29760"/>
    <lineage>
        <taxon>Eukaryota</taxon>
        <taxon>Viridiplantae</taxon>
        <taxon>Streptophyta</taxon>
        <taxon>Embryophyta</taxon>
        <taxon>Tracheophyta</taxon>
        <taxon>Spermatophyta</taxon>
        <taxon>Magnoliopsida</taxon>
        <taxon>eudicotyledons</taxon>
        <taxon>Gunneridae</taxon>
        <taxon>Pentapetalae</taxon>
        <taxon>rosids</taxon>
        <taxon>Vitales</taxon>
        <taxon>Vitaceae</taxon>
        <taxon>Viteae</taxon>
        <taxon>Vitis</taxon>
    </lineage>
</organism>
<evidence type="ECO:0008006" key="3">
    <source>
        <dbReference type="Google" id="ProtNLM"/>
    </source>
</evidence>
<name>A5BJ24_VITVI</name>
<dbReference type="PANTHER" id="PTHR24559:SF444">
    <property type="entry name" value="REVERSE TRANSCRIPTASE DOMAIN-CONTAINING PROTEIN"/>
    <property type="match status" value="1"/>
</dbReference>
<dbReference type="PANTHER" id="PTHR24559">
    <property type="entry name" value="TRANSPOSON TY3-I GAG-POL POLYPROTEIN"/>
    <property type="match status" value="1"/>
</dbReference>
<dbReference type="SUPFAM" id="SSF56672">
    <property type="entry name" value="DNA/RNA polymerases"/>
    <property type="match status" value="1"/>
</dbReference>